<accession>A0A7Z0EBQ3</accession>
<keyword evidence="3" id="KW-1185">Reference proteome</keyword>
<name>A0A7Z0EBQ3_9MICO</name>
<feature type="domain" description="Amidohydrolase 3" evidence="1">
    <location>
        <begin position="53"/>
        <end position="551"/>
    </location>
</feature>
<dbReference type="Pfam" id="PF07969">
    <property type="entry name" value="Amidohydro_3"/>
    <property type="match status" value="1"/>
</dbReference>
<reference evidence="2 3" key="1">
    <citation type="submission" date="2020-07" db="EMBL/GenBank/DDBJ databases">
        <title>Sequencing the genomes of 1000 actinobacteria strains.</title>
        <authorList>
            <person name="Klenk H.-P."/>
        </authorList>
    </citation>
    <scope>NUCLEOTIDE SEQUENCE [LARGE SCALE GENOMIC DNA]</scope>
    <source>
        <strain evidence="2 3">LI1</strain>
    </source>
</reference>
<dbReference type="PANTHER" id="PTHR22642:SF2">
    <property type="entry name" value="PROTEIN LONG AFTER FAR-RED 3"/>
    <property type="match status" value="1"/>
</dbReference>
<dbReference type="Gene3D" id="3.10.310.70">
    <property type="match status" value="1"/>
</dbReference>
<protein>
    <recommendedName>
        <fullName evidence="1">Amidohydrolase 3 domain-containing protein</fullName>
    </recommendedName>
</protein>
<dbReference type="InterPro" id="IPR032466">
    <property type="entry name" value="Metal_Hydrolase"/>
</dbReference>
<dbReference type="InterPro" id="IPR011059">
    <property type="entry name" value="Metal-dep_hydrolase_composite"/>
</dbReference>
<dbReference type="InterPro" id="IPR033932">
    <property type="entry name" value="YtcJ-like"/>
</dbReference>
<comment type="caution">
    <text evidence="2">The sequence shown here is derived from an EMBL/GenBank/DDBJ whole genome shotgun (WGS) entry which is preliminary data.</text>
</comment>
<evidence type="ECO:0000313" key="3">
    <source>
        <dbReference type="Proteomes" id="UP000537260"/>
    </source>
</evidence>
<evidence type="ECO:0000313" key="2">
    <source>
        <dbReference type="EMBL" id="NYJ18675.1"/>
    </source>
</evidence>
<dbReference type="Gene3D" id="3.20.20.140">
    <property type="entry name" value="Metal-dependent hydrolases"/>
    <property type="match status" value="1"/>
</dbReference>
<dbReference type="AlphaFoldDB" id="A0A7Z0EBQ3"/>
<organism evidence="2 3">
    <name type="scientific">Glaciibacter psychrotolerans</name>
    <dbReference type="NCBI Taxonomy" id="670054"/>
    <lineage>
        <taxon>Bacteria</taxon>
        <taxon>Bacillati</taxon>
        <taxon>Actinomycetota</taxon>
        <taxon>Actinomycetes</taxon>
        <taxon>Micrococcales</taxon>
        <taxon>Microbacteriaceae</taxon>
        <taxon>Glaciibacter</taxon>
    </lineage>
</organism>
<dbReference type="PANTHER" id="PTHR22642">
    <property type="entry name" value="IMIDAZOLONEPROPIONASE"/>
    <property type="match status" value="1"/>
</dbReference>
<dbReference type="CDD" id="cd01300">
    <property type="entry name" value="YtcJ_like"/>
    <property type="match status" value="1"/>
</dbReference>
<gene>
    <name evidence="2" type="ORF">HNR05_000466</name>
</gene>
<dbReference type="Proteomes" id="UP000537260">
    <property type="component" value="Unassembled WGS sequence"/>
</dbReference>
<dbReference type="SUPFAM" id="SSF51556">
    <property type="entry name" value="Metallo-dependent hydrolases"/>
    <property type="match status" value="1"/>
</dbReference>
<dbReference type="RefSeq" id="WP_218868788.1">
    <property type="nucleotide sequence ID" value="NZ_JACCFM010000001.1"/>
</dbReference>
<dbReference type="InterPro" id="IPR013108">
    <property type="entry name" value="Amidohydro_3"/>
</dbReference>
<dbReference type="SUPFAM" id="SSF51338">
    <property type="entry name" value="Composite domain of metallo-dependent hydrolases"/>
    <property type="match status" value="1"/>
</dbReference>
<proteinExistence type="predicted"/>
<dbReference type="GO" id="GO:0016810">
    <property type="term" value="F:hydrolase activity, acting on carbon-nitrogen (but not peptide) bonds"/>
    <property type="evidence" value="ECO:0007669"/>
    <property type="project" value="InterPro"/>
</dbReference>
<sequence length="559" mass="60967">MTQLSELDLVFLNGDVFDGVSEAPVRMDVGVAGGVIATLDSTEIRDGITDATRVVDLSGRLLLPGFVDAHVHPVEAGLELLNCDLSTGWTREDYLSIIRSYADANPDRYWIVGGGWQQAAFHRGAPDAVDLDAISSDRPIIMSNRDHHSAWVNSVVLRMIGIDKDYPDPVDGRIERDSAGNPTGTLHEGARMLALRLAPQPTIDEKYSGLLEAQRALHSFGITGWHDALIGDYGNHSAEIVDAYQRGIDRGELHARVNGAIWWDRDTDEAQIQHILALRERYQHELFRVTTVKVMQDGVIENQTAAMIDSYVDPDDTDAPASHGISFISPERLNAYVTRLDALGLQVHFHAIGDRGVRESLDAVAAARAANGHSGIVHHIAHLQVIHPDDNPRFAALDVAANIQPLWASNDPQMVKLNLPLIGEERSAWQYPFATLLGTGATICAGSDWPVTSPDPWLGIHVAVNRTVPSEHPDYNPEVFIPGERIPLAAALRAYTSSAARINGRAHESGSIAVGFHADLVVVDRNPFDHPADRIAATRTVETYFGGQSVYAAKDCPSE</sequence>
<dbReference type="Gene3D" id="2.30.40.10">
    <property type="entry name" value="Urease, subunit C, domain 1"/>
    <property type="match status" value="1"/>
</dbReference>
<evidence type="ECO:0000259" key="1">
    <source>
        <dbReference type="Pfam" id="PF07969"/>
    </source>
</evidence>
<dbReference type="EMBL" id="JACCFM010000001">
    <property type="protein sequence ID" value="NYJ18675.1"/>
    <property type="molecule type" value="Genomic_DNA"/>
</dbReference>